<sequence length="1146" mass="119232">MSEIFVNSGEDPNSFSTPIPNLQGLFLPGIDNPLATDGFGVVIPWGGGSTIRKYTDYGYTPGGNTQLNDLASAFIPAEGKGWADFNLSGIVGLQGIQGVPGRDGLDGIITVMGLNLPQNSNFLTTLPHDIDQINQLGTAVDKLIYTDTYSTFTELVWTERQPAGDANKNWECMASDSDGSNLLVGVDIGRLYTSDDSGATWTERQPAGASDKQWVAAASDSDGSHLIAGVNNGRLYTSANSGVNWTERQPAGASNEQWVAAASDSDGSHLIAAANGGGLFTSDDSGATWTERQPTGAPNEWWWAVASDLDGTNLIAAISGKRLYTSADSGVTWTERQPAGASDEWWNCVASDDDGSHLMAGVVGGRLYTSDDSGATWTERQPAGDANKSWYEAASDSDGSHLIAAISNGRLYISSDFGVTWGEEQPAGDFDKKWHGVAIDSDGTNYIVGVDGGRLYTGIDTTLYSEATWAESALTSAGRAILDDATAAAQATTLGLGTGDAVTHDTLTLSSIAAEGSDVDKFLVDSTGDIKYRTGAEVLSDIGASASAHLHDTQTLQHDAVNSDGGAFSFTTTGTVTFSQSIASSGLTQGSVLFAGASGVISQDNSNIFWDDTNDRLGIGTASPEVDFHIKNSGGEAQLLLQSLATTDATIRLRNGSSSKWTFGNDASNDEFIISTGSILGTPKLTILQSGYVGIGTGATAPNAPLEVKGSLPGSIGGFTSGHLHVTGDGSTEFSGSVITGHNSFNTNTQLWRLGSTSESSHNDIAFINRQNAKMHFKTNNVNRVTIDAAGNVTLAVIAAEGSDVDKFLVSSTGVIKYRTGAQVLSDIGGQTQGAILDDLNSLGVPASDGQFIVATGAGVFQYEATTVVRTSLGLGTGDSPQVTGIELGHVSDTTIARASAGDVNIEGNIVYRAGGTDVPIADGGTGQGTAQAAIDALSAVSGATNEHVLTKDTGTGNAIFKAAVTGVTTWIGLTDTDPANYTGQAGNTVVVNVGEDGLEFGAAPGGSFTSKCSVYRSTVQVISGTAFRKIQFATKDYDTDGEFDNITNYRFSPDTTGYYHVSAGVHIESPADGENLAISIYKNGTGWNQGVWGAGSIATCSRVISADMYLLDSDYIEVFAFHSASGNLNISGTNHITFLTVHRFA</sequence>
<dbReference type="Gene3D" id="2.60.120.40">
    <property type="match status" value="1"/>
</dbReference>
<evidence type="ECO:0008006" key="2">
    <source>
        <dbReference type="Google" id="ProtNLM"/>
    </source>
</evidence>
<dbReference type="AlphaFoldDB" id="A0A0F9TIY0"/>
<dbReference type="GO" id="GO:0006892">
    <property type="term" value="P:post-Golgi vesicle-mediated transport"/>
    <property type="evidence" value="ECO:0007669"/>
    <property type="project" value="TreeGrafter"/>
</dbReference>
<comment type="caution">
    <text evidence="1">The sequence shown here is derived from an EMBL/GenBank/DDBJ whole genome shotgun (WGS) entry which is preliminary data.</text>
</comment>
<dbReference type="GO" id="GO:0005794">
    <property type="term" value="C:Golgi apparatus"/>
    <property type="evidence" value="ECO:0007669"/>
    <property type="project" value="TreeGrafter"/>
</dbReference>
<dbReference type="InterPro" id="IPR050310">
    <property type="entry name" value="VPS10-sortilin"/>
</dbReference>
<dbReference type="GO" id="GO:0016020">
    <property type="term" value="C:membrane"/>
    <property type="evidence" value="ECO:0007669"/>
    <property type="project" value="TreeGrafter"/>
</dbReference>
<gene>
    <name evidence="1" type="ORF">LCGC14_0647900</name>
</gene>
<dbReference type="Gene3D" id="2.130.10.10">
    <property type="entry name" value="YVTN repeat-like/Quinoprotein amine dehydrogenase"/>
    <property type="match status" value="2"/>
</dbReference>
<dbReference type="InterPro" id="IPR015943">
    <property type="entry name" value="WD40/YVTN_repeat-like_dom_sf"/>
</dbReference>
<reference evidence="1" key="1">
    <citation type="journal article" date="2015" name="Nature">
        <title>Complex archaea that bridge the gap between prokaryotes and eukaryotes.</title>
        <authorList>
            <person name="Spang A."/>
            <person name="Saw J.H."/>
            <person name="Jorgensen S.L."/>
            <person name="Zaremba-Niedzwiedzka K."/>
            <person name="Martijn J."/>
            <person name="Lind A.E."/>
            <person name="van Eijk R."/>
            <person name="Schleper C."/>
            <person name="Guy L."/>
            <person name="Ettema T.J."/>
        </authorList>
    </citation>
    <scope>NUCLEOTIDE SEQUENCE</scope>
</reference>
<dbReference type="InterPro" id="IPR008983">
    <property type="entry name" value="Tumour_necrosis_fac-like_dom"/>
</dbReference>
<organism evidence="1">
    <name type="scientific">marine sediment metagenome</name>
    <dbReference type="NCBI Taxonomy" id="412755"/>
    <lineage>
        <taxon>unclassified sequences</taxon>
        <taxon>metagenomes</taxon>
        <taxon>ecological metagenomes</taxon>
    </lineage>
</organism>
<dbReference type="PANTHER" id="PTHR12106:SF27">
    <property type="entry name" value="SORTILIN-RELATED RECEPTOR"/>
    <property type="match status" value="1"/>
</dbReference>
<dbReference type="SUPFAM" id="SSF110296">
    <property type="entry name" value="Oligoxyloglucan reducing end-specific cellobiohydrolase"/>
    <property type="match status" value="1"/>
</dbReference>
<proteinExistence type="predicted"/>
<evidence type="ECO:0000313" key="1">
    <source>
        <dbReference type="EMBL" id="KKN48931.1"/>
    </source>
</evidence>
<dbReference type="EMBL" id="LAZR01001195">
    <property type="protein sequence ID" value="KKN48931.1"/>
    <property type="molecule type" value="Genomic_DNA"/>
</dbReference>
<accession>A0A0F9TIY0</accession>
<protein>
    <recommendedName>
        <fullName evidence="2">Photosynthesis system II assembly factor Ycf48/Hcf136-like domain-containing protein</fullName>
    </recommendedName>
</protein>
<dbReference type="PANTHER" id="PTHR12106">
    <property type="entry name" value="SORTILIN RELATED"/>
    <property type="match status" value="1"/>
</dbReference>
<name>A0A0F9TIY0_9ZZZZ</name>
<dbReference type="CDD" id="cd15482">
    <property type="entry name" value="Sialidase_non-viral"/>
    <property type="match status" value="1"/>
</dbReference>